<dbReference type="AlphaFoldDB" id="A0A9P8LD78"/>
<gene>
    <name evidence="2" type="ORF">GP486_003355</name>
</gene>
<protein>
    <submittedName>
        <fullName evidence="2">Uncharacterized protein</fullName>
    </submittedName>
</protein>
<name>A0A9P8LD78_9PEZI</name>
<evidence type="ECO:0000256" key="1">
    <source>
        <dbReference type="SAM" id="MobiDB-lite"/>
    </source>
</evidence>
<sequence>MSESITMADNVIPQSNAKRRYNGKPKRGARKGAGSSSSGKANGSSRVGAPSSGPNIKATVTKEADKGGLSSPPGPGVASEKKETTRSIPSGLAGEQGKNDEHRGSPRASEGRVVASATAEKASPKGAKGKGKAKSGKKYTSLRLDSTQVSPPTADYGPLLNPRHGRRANAAAKPIALAQALPEEFSEDHFPTLGSAGPVERGKHTAAKPSEWAPRPNPERDEAERLALLKVEQQKAEEEGRLLWLNDPLNPINGGPTPAAIADGMPASVFKAPYVFDENWKFGKPYVKQKSKLFKLATESLSAIFYQLDRRSRQKFARTSRASSALVGMLLTVWDISSGDFCDAEKGPIGYGSPTEITIITEFRGSPDKHKVMHEIRVLKAMTLAISHWSPTFRILEFYRAPLVTAKILCIVLRSLPNLEYLGVFGCDLVNVGDSVTLLESLRNNVQLDFFPRRAPVCLDVNIPTRIALPALLFVVLPLAKKKNSRLIGQGSAFLEFLRTVLPNIEPGQYKKIEAGIQDVELTTIISSHKEYRRNITIDPNSNNGRLWKCTYCNIRLRGCFFAKAQFKELDCLVCWGCKLKMALEDEKSDRNQEGHCHRQVDRWLGNSCRLVEAVENIHQGCEIQDEGQTFVGLQEDDKRAKMVRKKFWNPKYYREAQAAWERGENPNDWWPEKRAEMRAVNHKKGRGTGRRRGGW</sequence>
<organism evidence="2 3">
    <name type="scientific">Trichoglossum hirsutum</name>
    <dbReference type="NCBI Taxonomy" id="265104"/>
    <lineage>
        <taxon>Eukaryota</taxon>
        <taxon>Fungi</taxon>
        <taxon>Dikarya</taxon>
        <taxon>Ascomycota</taxon>
        <taxon>Pezizomycotina</taxon>
        <taxon>Geoglossomycetes</taxon>
        <taxon>Geoglossales</taxon>
        <taxon>Geoglossaceae</taxon>
        <taxon>Trichoglossum</taxon>
    </lineage>
</organism>
<dbReference type="Proteomes" id="UP000750711">
    <property type="component" value="Unassembled WGS sequence"/>
</dbReference>
<feature type="region of interest" description="Disordered" evidence="1">
    <location>
        <begin position="1"/>
        <end position="164"/>
    </location>
</feature>
<feature type="compositionally biased region" description="Low complexity" evidence="1">
    <location>
        <begin position="32"/>
        <end position="46"/>
    </location>
</feature>
<evidence type="ECO:0000313" key="2">
    <source>
        <dbReference type="EMBL" id="KAH0561937.1"/>
    </source>
</evidence>
<comment type="caution">
    <text evidence="2">The sequence shown here is derived from an EMBL/GenBank/DDBJ whole genome shotgun (WGS) entry which is preliminary data.</text>
</comment>
<feature type="compositionally biased region" description="Basic residues" evidence="1">
    <location>
        <begin position="17"/>
        <end position="30"/>
    </location>
</feature>
<reference evidence="2" key="1">
    <citation type="submission" date="2021-03" db="EMBL/GenBank/DDBJ databases">
        <title>Comparative genomics and phylogenomic investigation of the class Geoglossomycetes provide insights into ecological specialization and systematics.</title>
        <authorList>
            <person name="Melie T."/>
            <person name="Pirro S."/>
            <person name="Miller A.N."/>
            <person name="Quandt A."/>
        </authorList>
    </citation>
    <scope>NUCLEOTIDE SEQUENCE</scope>
    <source>
        <strain evidence="2">CAQ_001_2017</strain>
    </source>
</reference>
<feature type="compositionally biased region" description="Basic residues" evidence="1">
    <location>
        <begin position="127"/>
        <end position="137"/>
    </location>
</feature>
<accession>A0A9P8LD78</accession>
<evidence type="ECO:0000313" key="3">
    <source>
        <dbReference type="Proteomes" id="UP000750711"/>
    </source>
</evidence>
<proteinExistence type="predicted"/>
<feature type="region of interest" description="Disordered" evidence="1">
    <location>
        <begin position="193"/>
        <end position="220"/>
    </location>
</feature>
<dbReference type="EMBL" id="JAGHQM010000447">
    <property type="protein sequence ID" value="KAH0561937.1"/>
    <property type="molecule type" value="Genomic_DNA"/>
</dbReference>
<feature type="compositionally biased region" description="Polar residues" evidence="1">
    <location>
        <begin position="1"/>
        <end position="16"/>
    </location>
</feature>
<keyword evidence="3" id="KW-1185">Reference proteome</keyword>